<keyword evidence="4" id="KW-1015">Disulfide bond</keyword>
<feature type="disulfide bond" evidence="4">
    <location>
        <begin position="104"/>
        <end position="436"/>
    </location>
</feature>
<gene>
    <name evidence="6" type="ORF">TRUGW13939_07119</name>
</gene>
<keyword evidence="7" id="KW-1185">Reference proteome</keyword>
<name>A0A7H8R1A7_TALRU</name>
<sequence length="508" mass="56907">MQSLSFVLGGLSLLAVLIQIFFNSQAGVPVLALFTNTVCSSTPLASNSPHSPGWSTWFHPERLGSTLSPWRFQERSILHHLGGNGPWIQKVTPGSPENSPPKHCSVEQVHLLSRHSERYPTQTAGQRHLELVDRLKELDVPLNGSLAFVNNWTYFTQDPQQDFDQLTSTGPYAGTLASFTTGTRFRTRYGHLLPQNRKTRIWASDSQRVIDTARYFAAGVFGIDWGKDGKAEVQIIPETLDQHTDTLTPGDTCVQFIEDTVLGHDYGKNMLAAFQNAYIPRITERLLYEEENTALESFSNLEVYSMQEMCGFETIVRGSSPWCEAFTSKDWDHFEYARDILHYYRAGPGNKYAAVMGWLWLHATGQLLKAGPKNGTMFFSFVHDGDIAPVLTALDLFHDSKYDPNLPVTHIAKDRKWRVSTVLPMGGRLTFERLQCTSNSLEEAFVRININDGVVPLPDCDSGPGKSCPLDKFIKRIHERKVQIGEFVDVCGTSGVDTGITFLTQPDN</sequence>
<accession>A0A7H8R1A7</accession>
<dbReference type="SUPFAM" id="SSF53254">
    <property type="entry name" value="Phosphoglycerate mutase-like"/>
    <property type="match status" value="1"/>
</dbReference>
<organism evidence="6 7">
    <name type="scientific">Talaromyces rugulosus</name>
    <name type="common">Penicillium rugulosum</name>
    <dbReference type="NCBI Taxonomy" id="121627"/>
    <lineage>
        <taxon>Eukaryota</taxon>
        <taxon>Fungi</taxon>
        <taxon>Dikarya</taxon>
        <taxon>Ascomycota</taxon>
        <taxon>Pezizomycotina</taxon>
        <taxon>Eurotiomycetes</taxon>
        <taxon>Eurotiomycetidae</taxon>
        <taxon>Eurotiales</taxon>
        <taxon>Trichocomaceae</taxon>
        <taxon>Talaromyces</taxon>
        <taxon>Talaromyces sect. Islandici</taxon>
    </lineage>
</organism>
<feature type="active site" description="Proton donor" evidence="3">
    <location>
        <position position="384"/>
    </location>
</feature>
<proteinExistence type="predicted"/>
<feature type="disulfide bond" evidence="4">
    <location>
        <begin position="310"/>
        <end position="323"/>
    </location>
</feature>
<evidence type="ECO:0008006" key="8">
    <source>
        <dbReference type="Google" id="ProtNLM"/>
    </source>
</evidence>
<dbReference type="Gene3D" id="3.40.50.1240">
    <property type="entry name" value="Phosphoglycerate mutase-like"/>
    <property type="match status" value="1"/>
</dbReference>
<dbReference type="AlphaFoldDB" id="A0A7H8R1A7"/>
<reference evidence="7" key="1">
    <citation type="submission" date="2020-06" db="EMBL/GenBank/DDBJ databases">
        <title>A chromosome-scale genome assembly of Talaromyces rugulosus W13939.</title>
        <authorList>
            <person name="Wang B."/>
            <person name="Guo L."/>
            <person name="Ye K."/>
            <person name="Wang L."/>
        </authorList>
    </citation>
    <scope>NUCLEOTIDE SEQUENCE [LARGE SCALE GENOMIC DNA]</scope>
    <source>
        <strain evidence="7">W13939</strain>
    </source>
</reference>
<feature type="signal peptide" evidence="5">
    <location>
        <begin position="1"/>
        <end position="26"/>
    </location>
</feature>
<evidence type="ECO:0000256" key="5">
    <source>
        <dbReference type="SAM" id="SignalP"/>
    </source>
</evidence>
<dbReference type="CDD" id="cd07061">
    <property type="entry name" value="HP_HAP_like"/>
    <property type="match status" value="1"/>
</dbReference>
<feature type="chain" id="PRO_5028824830" description="3-phytase" evidence="5">
    <location>
        <begin position="27"/>
        <end position="508"/>
    </location>
</feature>
<dbReference type="EMBL" id="CP055901">
    <property type="protein sequence ID" value="QKX59977.1"/>
    <property type="molecule type" value="Genomic_DNA"/>
</dbReference>
<feature type="active site" description="Nucleophile" evidence="3">
    <location>
        <position position="115"/>
    </location>
</feature>
<dbReference type="PIRSF" id="PIRSF000894">
    <property type="entry name" value="Acid_phosphatase"/>
    <property type="match status" value="1"/>
</dbReference>
<dbReference type="GO" id="GO:0009277">
    <property type="term" value="C:fungal-type cell wall"/>
    <property type="evidence" value="ECO:0007669"/>
    <property type="project" value="TreeGrafter"/>
</dbReference>
<evidence type="ECO:0000256" key="4">
    <source>
        <dbReference type="PIRSR" id="PIRSR000894-2"/>
    </source>
</evidence>
<feature type="disulfide bond" evidence="4">
    <location>
        <begin position="460"/>
        <end position="468"/>
    </location>
</feature>
<evidence type="ECO:0000313" key="6">
    <source>
        <dbReference type="EMBL" id="QKX59977.1"/>
    </source>
</evidence>
<keyword evidence="2" id="KW-0325">Glycoprotein</keyword>
<evidence type="ECO:0000256" key="2">
    <source>
        <dbReference type="ARBA" id="ARBA00023180"/>
    </source>
</evidence>
<dbReference type="PANTHER" id="PTHR20963">
    <property type="entry name" value="MULTIPLE INOSITOL POLYPHOSPHATE PHOSPHATASE-RELATED"/>
    <property type="match status" value="1"/>
</dbReference>
<protein>
    <recommendedName>
        <fullName evidence="8">3-phytase</fullName>
    </recommendedName>
</protein>
<dbReference type="OrthoDB" id="6509975at2759"/>
<dbReference type="InterPro" id="IPR016274">
    <property type="entry name" value="Histidine_acid_Pase_euk"/>
</dbReference>
<evidence type="ECO:0000256" key="3">
    <source>
        <dbReference type="PIRSR" id="PIRSR000894-1"/>
    </source>
</evidence>
<evidence type="ECO:0000256" key="1">
    <source>
        <dbReference type="ARBA" id="ARBA00022801"/>
    </source>
</evidence>
<dbReference type="InterPro" id="IPR029033">
    <property type="entry name" value="His_PPase_superfam"/>
</dbReference>
<dbReference type="Pfam" id="PF00328">
    <property type="entry name" value="His_Phos_2"/>
    <property type="match status" value="1"/>
</dbReference>
<dbReference type="PANTHER" id="PTHR20963:SF18">
    <property type="entry name" value="ACID PHOSPHATASE PHO11-RELATED"/>
    <property type="match status" value="1"/>
</dbReference>
<keyword evidence="1" id="KW-0378">Hydrolase</keyword>
<dbReference type="GeneID" id="55994612"/>
<dbReference type="InterPro" id="IPR000560">
    <property type="entry name" value="His_Pase_clade-2"/>
</dbReference>
<keyword evidence="5" id="KW-0732">Signal</keyword>
<dbReference type="RefSeq" id="XP_035346154.1">
    <property type="nucleotide sequence ID" value="XM_035490261.1"/>
</dbReference>
<evidence type="ECO:0000313" key="7">
    <source>
        <dbReference type="Proteomes" id="UP000509510"/>
    </source>
</evidence>
<dbReference type="GO" id="GO:0003993">
    <property type="term" value="F:acid phosphatase activity"/>
    <property type="evidence" value="ECO:0007669"/>
    <property type="project" value="TreeGrafter"/>
</dbReference>
<dbReference type="KEGG" id="trg:TRUGW13939_07119"/>
<dbReference type="Proteomes" id="UP000509510">
    <property type="component" value="Chromosome IV"/>
</dbReference>